<dbReference type="AlphaFoldDB" id="X1SX66"/>
<name>X1SX66_9ZZZZ</name>
<proteinExistence type="predicted"/>
<sequence length="157" mass="17514">MPGPDQKIKTVLIPESGLKLSPEHIEQCIVSPDFSRVFAHLVGKADDRGILIRATSDGSLRVVSAGVPFETYLVTPGTCENDYVAPHILEFDVAYNVTDFLIEAHDAIISFRTLQGIWLQDKKLLVGMHSIDLIHYGCRIKNRVAGDDCIYEITVYR</sequence>
<organism evidence="1">
    <name type="scientific">marine sediment metagenome</name>
    <dbReference type="NCBI Taxonomy" id="412755"/>
    <lineage>
        <taxon>unclassified sequences</taxon>
        <taxon>metagenomes</taxon>
        <taxon>ecological metagenomes</taxon>
    </lineage>
</organism>
<protein>
    <submittedName>
        <fullName evidence="1">Uncharacterized protein</fullName>
    </submittedName>
</protein>
<dbReference type="EMBL" id="BARW01018313">
    <property type="protein sequence ID" value="GAI97523.1"/>
    <property type="molecule type" value="Genomic_DNA"/>
</dbReference>
<comment type="caution">
    <text evidence="1">The sequence shown here is derived from an EMBL/GenBank/DDBJ whole genome shotgun (WGS) entry which is preliminary data.</text>
</comment>
<evidence type="ECO:0000313" key="1">
    <source>
        <dbReference type="EMBL" id="GAI97523.1"/>
    </source>
</evidence>
<reference evidence="1" key="1">
    <citation type="journal article" date="2014" name="Front. Microbiol.">
        <title>High frequency of phylogenetically diverse reductive dehalogenase-homologous genes in deep subseafloor sedimentary metagenomes.</title>
        <authorList>
            <person name="Kawai M."/>
            <person name="Futagami T."/>
            <person name="Toyoda A."/>
            <person name="Takaki Y."/>
            <person name="Nishi S."/>
            <person name="Hori S."/>
            <person name="Arai W."/>
            <person name="Tsubouchi T."/>
            <person name="Morono Y."/>
            <person name="Uchiyama I."/>
            <person name="Ito T."/>
            <person name="Fujiyama A."/>
            <person name="Inagaki F."/>
            <person name="Takami H."/>
        </authorList>
    </citation>
    <scope>NUCLEOTIDE SEQUENCE</scope>
    <source>
        <strain evidence="1">Expedition CK06-06</strain>
    </source>
</reference>
<accession>X1SX66</accession>
<gene>
    <name evidence="1" type="ORF">S12H4_31388</name>
</gene>